<dbReference type="InterPro" id="IPR003960">
    <property type="entry name" value="ATPase_AAA_CS"/>
</dbReference>
<evidence type="ECO:0000256" key="5">
    <source>
        <dbReference type="RuleBase" id="RU003651"/>
    </source>
</evidence>
<evidence type="ECO:0000313" key="8">
    <source>
        <dbReference type="Proteomes" id="UP000054408"/>
    </source>
</evidence>
<dbReference type="GO" id="GO:0005634">
    <property type="term" value="C:nucleus"/>
    <property type="evidence" value="ECO:0007669"/>
    <property type="project" value="TreeGrafter"/>
</dbReference>
<dbReference type="InterPro" id="IPR044539">
    <property type="entry name" value="Pch2-like"/>
</dbReference>
<dbReference type="PANTHER" id="PTHR45991:SF1">
    <property type="entry name" value="PACHYTENE CHECKPOINT PROTEIN 2 HOMOLOG"/>
    <property type="match status" value="1"/>
</dbReference>
<dbReference type="RefSeq" id="XP_013753062.1">
    <property type="nucleotide sequence ID" value="XM_013897608.1"/>
</dbReference>
<dbReference type="OrthoDB" id="10042665at2759"/>
<evidence type="ECO:0000313" key="7">
    <source>
        <dbReference type="EMBL" id="KNC55341.1"/>
    </source>
</evidence>
<dbReference type="CDD" id="cd19508">
    <property type="entry name" value="RecA-like_Pch2-like"/>
    <property type="match status" value="1"/>
</dbReference>
<dbReference type="Proteomes" id="UP000054408">
    <property type="component" value="Unassembled WGS sequence"/>
</dbReference>
<dbReference type="PANTHER" id="PTHR45991">
    <property type="entry name" value="PACHYTENE CHECKPOINT PROTEIN 2"/>
    <property type="match status" value="1"/>
</dbReference>
<evidence type="ECO:0000256" key="2">
    <source>
        <dbReference type="ARBA" id="ARBA00022741"/>
    </source>
</evidence>
<dbReference type="Pfam" id="PF00004">
    <property type="entry name" value="AAA"/>
    <property type="match status" value="1"/>
</dbReference>
<dbReference type="PROSITE" id="PS00674">
    <property type="entry name" value="AAA"/>
    <property type="match status" value="1"/>
</dbReference>
<dbReference type="GO" id="GO:0007131">
    <property type="term" value="P:reciprocal meiotic recombination"/>
    <property type="evidence" value="ECO:0007669"/>
    <property type="project" value="TreeGrafter"/>
</dbReference>
<dbReference type="EMBL" id="GL349499">
    <property type="protein sequence ID" value="KNC55341.1"/>
    <property type="molecule type" value="Genomic_DNA"/>
</dbReference>
<sequence>MGVVEALLFPEVSEYIDDIKAAVAAFLGFFTPYELAVAASIRPVAVAEDKAMAIESNEGLLAYMRANVKRLDIEVAYSPADARADPEVMVKIARPGIGAGEVYPLEIVAYKLSHDGVAEEMDDAGEFASASHWVLPAVEFDGVWESLVYDSAIKANLVRYVQVAMQLSDAGVDTNLVAFNRVVLLHGPPGTGKTSLCKALAHKLAIRLSSRYAHGQLIEINAHSLFSKWFSESGKLVTRLFSMIRELVADSDTFVVVLIDEVESLTAARTSALAGTEPSDSIRVVNALLTQIDLIKAYPNVAILTTSNITGAIDLAFVDRADIKQFIGLPSRSARYGILASSVTDLMRAGVVQAPTAGPTGCISGAGPFFFAYDELMAAEASDALAVSLALLDVADAAQGLSGRSLRKLPVAALVAVSSATQLNVAADIFLAGLLAAAEAEMASRAALDAPPDTAAHGADDIPRARA</sequence>
<dbReference type="InterPro" id="IPR001270">
    <property type="entry name" value="ClpA/B"/>
</dbReference>
<keyword evidence="3 5" id="KW-0067">ATP-binding</keyword>
<keyword evidence="7" id="KW-0675">Receptor</keyword>
<dbReference type="eggNOG" id="KOG0744">
    <property type="taxonomic scope" value="Eukaryota"/>
</dbReference>
<dbReference type="PRINTS" id="PR00300">
    <property type="entry name" value="CLPPROTEASEA"/>
</dbReference>
<dbReference type="FunFam" id="3.40.50.300:FF:000680">
    <property type="entry name" value="pachytene checkpoint protein 2 homolog"/>
    <property type="match status" value="1"/>
</dbReference>
<keyword evidence="4" id="KW-0469">Meiosis</keyword>
<reference evidence="7 8" key="1">
    <citation type="submission" date="2010-05" db="EMBL/GenBank/DDBJ databases">
        <title>The Genome Sequence of Thecamonas trahens ATCC 50062.</title>
        <authorList>
            <consortium name="The Broad Institute Genome Sequencing Platform"/>
            <person name="Russ C."/>
            <person name="Cuomo C."/>
            <person name="Shea T."/>
            <person name="Young S.K."/>
            <person name="Zeng Q."/>
            <person name="Koehrsen M."/>
            <person name="Haas B."/>
            <person name="Borodovsky M."/>
            <person name="Guigo R."/>
            <person name="Alvarado L."/>
            <person name="Berlin A."/>
            <person name="Bochicchio J."/>
            <person name="Borenstein D."/>
            <person name="Chapman S."/>
            <person name="Chen Z."/>
            <person name="Freedman E."/>
            <person name="Gellesch M."/>
            <person name="Goldberg J."/>
            <person name="Griggs A."/>
            <person name="Gujja S."/>
            <person name="Heilman E."/>
            <person name="Heiman D."/>
            <person name="Hepburn T."/>
            <person name="Howarth C."/>
            <person name="Jen D."/>
            <person name="Larson L."/>
            <person name="Mehta T."/>
            <person name="Park D."/>
            <person name="Pearson M."/>
            <person name="Roberts A."/>
            <person name="Saif S."/>
            <person name="Shenoy N."/>
            <person name="Sisk P."/>
            <person name="Stolte C."/>
            <person name="Sykes S."/>
            <person name="Thomson T."/>
            <person name="Walk T."/>
            <person name="White J."/>
            <person name="Yandava C."/>
            <person name="Burger G."/>
            <person name="Gray M.W."/>
            <person name="Holland P.W.H."/>
            <person name="King N."/>
            <person name="Lang F.B.F."/>
            <person name="Roger A.J."/>
            <person name="Ruiz-Trillo I."/>
            <person name="Lander E."/>
            <person name="Nusbaum C."/>
        </authorList>
    </citation>
    <scope>NUCLEOTIDE SEQUENCE [LARGE SCALE GENOMIC DNA]</scope>
    <source>
        <strain evidence="7 8">ATCC 50062</strain>
    </source>
</reference>
<dbReference type="OMA" id="TIQARWD"/>
<dbReference type="InterPro" id="IPR027417">
    <property type="entry name" value="P-loop_NTPase"/>
</dbReference>
<evidence type="ECO:0000256" key="3">
    <source>
        <dbReference type="ARBA" id="ARBA00022840"/>
    </source>
</evidence>
<accession>A0A0L0DTG2</accession>
<keyword evidence="2 5" id="KW-0547">Nucleotide-binding</keyword>
<evidence type="ECO:0000256" key="4">
    <source>
        <dbReference type="ARBA" id="ARBA00023254"/>
    </source>
</evidence>
<dbReference type="Gene3D" id="3.40.50.300">
    <property type="entry name" value="P-loop containing nucleotide triphosphate hydrolases"/>
    <property type="match status" value="1"/>
</dbReference>
<dbReference type="GO" id="GO:0005694">
    <property type="term" value="C:chromosome"/>
    <property type="evidence" value="ECO:0007669"/>
    <property type="project" value="TreeGrafter"/>
</dbReference>
<evidence type="ECO:0000259" key="6">
    <source>
        <dbReference type="SMART" id="SM00382"/>
    </source>
</evidence>
<dbReference type="InterPro" id="IPR003593">
    <property type="entry name" value="AAA+_ATPase"/>
</dbReference>
<dbReference type="InterPro" id="IPR058249">
    <property type="entry name" value="Pch2_C"/>
</dbReference>
<name>A0A0L0DTG2_THETB</name>
<dbReference type="SMART" id="SM00382">
    <property type="entry name" value="AAA"/>
    <property type="match status" value="1"/>
</dbReference>
<dbReference type="Pfam" id="PF23242">
    <property type="entry name" value="AAA_lid_TRIP13_C"/>
    <property type="match status" value="1"/>
</dbReference>
<dbReference type="GO" id="GO:0005524">
    <property type="term" value="F:ATP binding"/>
    <property type="evidence" value="ECO:0007669"/>
    <property type="project" value="UniProtKB-KW"/>
</dbReference>
<gene>
    <name evidence="7" type="ORF">AMSG_10990</name>
</gene>
<dbReference type="STRING" id="461836.A0A0L0DTG2"/>
<dbReference type="GO" id="GO:0051598">
    <property type="term" value="P:meiotic recombination checkpoint signaling"/>
    <property type="evidence" value="ECO:0007669"/>
    <property type="project" value="TreeGrafter"/>
</dbReference>
<proteinExistence type="inferred from homology"/>
<comment type="similarity">
    <text evidence="1">Belongs to the AAA ATPase family. PCH2 subfamily.</text>
</comment>
<keyword evidence="8" id="KW-1185">Reference proteome</keyword>
<evidence type="ECO:0000256" key="1">
    <source>
        <dbReference type="ARBA" id="ARBA00007271"/>
    </source>
</evidence>
<protein>
    <submittedName>
        <fullName evidence="7">Thyroid receptor-interacting protein 13</fullName>
    </submittedName>
</protein>
<dbReference type="SUPFAM" id="SSF52540">
    <property type="entry name" value="P-loop containing nucleoside triphosphate hydrolases"/>
    <property type="match status" value="1"/>
</dbReference>
<dbReference type="InterPro" id="IPR003959">
    <property type="entry name" value="ATPase_AAA_core"/>
</dbReference>
<dbReference type="GeneID" id="25569077"/>
<dbReference type="AlphaFoldDB" id="A0A0L0DTG2"/>
<dbReference type="GO" id="GO:0016887">
    <property type="term" value="F:ATP hydrolysis activity"/>
    <property type="evidence" value="ECO:0007669"/>
    <property type="project" value="InterPro"/>
</dbReference>
<organism evidence="7 8">
    <name type="scientific">Thecamonas trahens ATCC 50062</name>
    <dbReference type="NCBI Taxonomy" id="461836"/>
    <lineage>
        <taxon>Eukaryota</taxon>
        <taxon>Apusozoa</taxon>
        <taxon>Apusomonadida</taxon>
        <taxon>Apusomonadidae</taxon>
        <taxon>Thecamonas</taxon>
    </lineage>
</organism>
<feature type="domain" description="AAA+ ATPase" evidence="6">
    <location>
        <begin position="179"/>
        <end position="331"/>
    </location>
</feature>